<feature type="compositionally biased region" description="Basic and acidic residues" evidence="1">
    <location>
        <begin position="231"/>
        <end position="242"/>
    </location>
</feature>
<keyword evidence="4" id="KW-1185">Reference proteome</keyword>
<reference evidence="3" key="1">
    <citation type="journal article" date="2020" name="Stud. Mycol.">
        <title>101 Dothideomycetes genomes: a test case for predicting lifestyles and emergence of pathogens.</title>
        <authorList>
            <person name="Haridas S."/>
            <person name="Albert R."/>
            <person name="Binder M."/>
            <person name="Bloem J."/>
            <person name="Labutti K."/>
            <person name="Salamov A."/>
            <person name="Andreopoulos B."/>
            <person name="Baker S."/>
            <person name="Barry K."/>
            <person name="Bills G."/>
            <person name="Bluhm B."/>
            <person name="Cannon C."/>
            <person name="Castanera R."/>
            <person name="Culley D."/>
            <person name="Daum C."/>
            <person name="Ezra D."/>
            <person name="Gonzalez J."/>
            <person name="Henrissat B."/>
            <person name="Kuo A."/>
            <person name="Liang C."/>
            <person name="Lipzen A."/>
            <person name="Lutzoni F."/>
            <person name="Magnuson J."/>
            <person name="Mondo S."/>
            <person name="Nolan M."/>
            <person name="Ohm R."/>
            <person name="Pangilinan J."/>
            <person name="Park H.-J."/>
            <person name="Ramirez L."/>
            <person name="Alfaro M."/>
            <person name="Sun H."/>
            <person name="Tritt A."/>
            <person name="Yoshinaga Y."/>
            <person name="Zwiers L.-H."/>
            <person name="Turgeon B."/>
            <person name="Goodwin S."/>
            <person name="Spatafora J."/>
            <person name="Crous P."/>
            <person name="Grigoriev I."/>
        </authorList>
    </citation>
    <scope>NUCLEOTIDE SEQUENCE</scope>
    <source>
        <strain evidence="3">CBS 121167</strain>
    </source>
</reference>
<accession>A0A6A6AXX7</accession>
<proteinExistence type="predicted"/>
<dbReference type="RefSeq" id="XP_033392507.1">
    <property type="nucleotide sequence ID" value="XM_033545390.1"/>
</dbReference>
<evidence type="ECO:0000313" key="4">
    <source>
        <dbReference type="Proteomes" id="UP000799438"/>
    </source>
</evidence>
<evidence type="ECO:0000313" key="2">
    <source>
        <dbReference type="EMBL" id="KAF2136136.1"/>
    </source>
</evidence>
<feature type="compositionally biased region" description="Basic and acidic residues" evidence="1">
    <location>
        <begin position="259"/>
        <end position="268"/>
    </location>
</feature>
<dbReference type="EMBL" id="ML995512">
    <property type="protein sequence ID" value="KAF2136789.1"/>
    <property type="molecule type" value="Genomic_DNA"/>
</dbReference>
<evidence type="ECO:0000256" key="1">
    <source>
        <dbReference type="SAM" id="MobiDB-lite"/>
    </source>
</evidence>
<protein>
    <submittedName>
        <fullName evidence="3">Uncharacterized protein</fullName>
    </submittedName>
</protein>
<feature type="compositionally biased region" description="Polar residues" evidence="1">
    <location>
        <begin position="274"/>
        <end position="287"/>
    </location>
</feature>
<evidence type="ECO:0000313" key="3">
    <source>
        <dbReference type="EMBL" id="KAF2136789.1"/>
    </source>
</evidence>
<feature type="compositionally biased region" description="Low complexity" evidence="1">
    <location>
        <begin position="359"/>
        <end position="368"/>
    </location>
</feature>
<organism evidence="3 4">
    <name type="scientific">Aplosporella prunicola CBS 121167</name>
    <dbReference type="NCBI Taxonomy" id="1176127"/>
    <lineage>
        <taxon>Eukaryota</taxon>
        <taxon>Fungi</taxon>
        <taxon>Dikarya</taxon>
        <taxon>Ascomycota</taxon>
        <taxon>Pezizomycotina</taxon>
        <taxon>Dothideomycetes</taxon>
        <taxon>Dothideomycetes incertae sedis</taxon>
        <taxon>Botryosphaeriales</taxon>
        <taxon>Aplosporellaceae</taxon>
        <taxon>Aplosporella</taxon>
    </lineage>
</organism>
<dbReference type="GeneID" id="54302896"/>
<feature type="region of interest" description="Disordered" evidence="1">
    <location>
        <begin position="220"/>
        <end position="368"/>
    </location>
</feature>
<dbReference type="EMBL" id="ML995533">
    <property type="protein sequence ID" value="KAF2136136.1"/>
    <property type="molecule type" value="Genomic_DNA"/>
</dbReference>
<dbReference type="AlphaFoldDB" id="A0A6A6AXX7"/>
<gene>
    <name evidence="3" type="ORF">K452DRAFT_342038</name>
    <name evidence="2" type="ORF">K452DRAFT_344986</name>
</gene>
<feature type="compositionally biased region" description="Pro residues" evidence="1">
    <location>
        <begin position="293"/>
        <end position="307"/>
    </location>
</feature>
<dbReference type="Proteomes" id="UP000799438">
    <property type="component" value="Unassembled WGS sequence"/>
</dbReference>
<sequence>MPKPDTSASEKPVSEPLPAVVRWKVLKFYPGYNTRLHNVWSVLDAAIAKGIIEATSVTKYKYTLHEQIPKGLCSSWPFEMAVQRVWLPGKAVWYKCYPLQITKEWLVRVDYFGEYPAPHGETTATVKKIDKGSSLEFFKFSVKTGLFSEIEEGDESIKRIQQDLSQTPIRALIKSTVYHRGICDLDYYETFKSDLEWLDWEKTKYAEYKKREYEKKLPRRSLITSSNTGKTDPKATKDKDTLPNDVSGPPRAPAPSPPDESHSEELPAEKGPTSGDQAASIDQSASDEQPVPELQPHPEGQPPPEGQPAPKEQPAFLRKLKFPIKAAPMRKPASIRQPSPRRQPISKGQPLPEQPPSPESSCSGRHCT</sequence>
<name>A0A6A6AXX7_9PEZI</name>